<protein>
    <submittedName>
        <fullName evidence="3">Uncharacterized protein</fullName>
    </submittedName>
</protein>
<feature type="region of interest" description="Disordered" evidence="2">
    <location>
        <begin position="418"/>
        <end position="467"/>
    </location>
</feature>
<accession>A0AAD1X990</accession>
<comment type="caution">
    <text evidence="3">The sequence shown here is derived from an EMBL/GenBank/DDBJ whole genome shotgun (WGS) entry which is preliminary data.</text>
</comment>
<feature type="compositionally biased region" description="Polar residues" evidence="2">
    <location>
        <begin position="438"/>
        <end position="448"/>
    </location>
</feature>
<dbReference type="Proteomes" id="UP001295684">
    <property type="component" value="Unassembled WGS sequence"/>
</dbReference>
<dbReference type="EMBL" id="CAMPGE010003564">
    <property type="protein sequence ID" value="CAI2362401.1"/>
    <property type="molecule type" value="Genomic_DNA"/>
</dbReference>
<dbReference type="AlphaFoldDB" id="A0AAD1X990"/>
<gene>
    <name evidence="3" type="ORF">ECRASSUSDP1_LOCUS3724</name>
</gene>
<keyword evidence="4" id="KW-1185">Reference proteome</keyword>
<name>A0AAD1X990_EUPCR</name>
<sequence>MADSENALAIPQDQAFKMPQFGSRVEYLKAELEKLNSKENISVIKNTEIEATKFIHKMADCISEGTATVSTNQQDITEFIAAEHAKIKQKELKGKLTKMAVVDNIYSYKEAMSKIDYLDKNLEVLKTSEKTKIDNSMSENPSVNSNMKIKELESELGVQLIEGEQNVATLKDPMRETKNTFMKNKKQAEEFVNKIKNEKKELKNKLRSKQQKELEKYKQLEESRKNAATIRAEKLKAEKEKRRQDHLKRKEEEKLIQIEREKEWKKLQSKIKNTKYMHEKLEEEYQQNVLMPELEKKKNELKEKRDFYKPIDRKEIDEFQKQYEENIKLKNEEKRHKREQWYSDIGGDNFDPNRLKTKIYDKVMEEDKGNQDMRSKKIEDRTRRQEKMNNYARIVKEMHWPTVSHKKKQEIEQIKNLLGQRNQRKSAPPNKRFGAQKPNESGFASDSNAGHARPNWKKFHNPMIPKPKMKREPVVVDYLREIRVKREENDSKSKNTTAFDSEGMGKVNMSMFKDQNIDDKTKVELLKARTKLIEENAMRKEQMNKINGDTIEDNADINDMLIDAIEMKLSILDQID</sequence>
<keyword evidence="1" id="KW-0175">Coiled coil</keyword>
<proteinExistence type="predicted"/>
<evidence type="ECO:0000256" key="2">
    <source>
        <dbReference type="SAM" id="MobiDB-lite"/>
    </source>
</evidence>
<reference evidence="3" key="1">
    <citation type="submission" date="2023-07" db="EMBL/GenBank/DDBJ databases">
        <authorList>
            <consortium name="AG Swart"/>
            <person name="Singh M."/>
            <person name="Singh A."/>
            <person name="Seah K."/>
            <person name="Emmerich C."/>
        </authorList>
    </citation>
    <scope>NUCLEOTIDE SEQUENCE</scope>
    <source>
        <strain evidence="3">DP1</strain>
    </source>
</reference>
<organism evidence="3 4">
    <name type="scientific">Euplotes crassus</name>
    <dbReference type="NCBI Taxonomy" id="5936"/>
    <lineage>
        <taxon>Eukaryota</taxon>
        <taxon>Sar</taxon>
        <taxon>Alveolata</taxon>
        <taxon>Ciliophora</taxon>
        <taxon>Intramacronucleata</taxon>
        <taxon>Spirotrichea</taxon>
        <taxon>Hypotrichia</taxon>
        <taxon>Euplotida</taxon>
        <taxon>Euplotidae</taxon>
        <taxon>Moneuplotes</taxon>
    </lineage>
</organism>
<evidence type="ECO:0000313" key="3">
    <source>
        <dbReference type="EMBL" id="CAI2362401.1"/>
    </source>
</evidence>
<feature type="coiled-coil region" evidence="1">
    <location>
        <begin position="185"/>
        <end position="284"/>
    </location>
</feature>
<evidence type="ECO:0000313" key="4">
    <source>
        <dbReference type="Proteomes" id="UP001295684"/>
    </source>
</evidence>
<evidence type="ECO:0000256" key="1">
    <source>
        <dbReference type="SAM" id="Coils"/>
    </source>
</evidence>